<dbReference type="GO" id="GO:0016787">
    <property type="term" value="F:hydrolase activity"/>
    <property type="evidence" value="ECO:0007669"/>
    <property type="project" value="UniProtKB-KW"/>
</dbReference>
<dbReference type="InterPro" id="IPR023696">
    <property type="entry name" value="Ureohydrolase_dom_sf"/>
</dbReference>
<dbReference type="InterPro" id="IPR023801">
    <property type="entry name" value="His_deacetylse_dom"/>
</dbReference>
<dbReference type="GO" id="GO:0040029">
    <property type="term" value="P:epigenetic regulation of gene expression"/>
    <property type="evidence" value="ECO:0007669"/>
    <property type="project" value="TreeGrafter"/>
</dbReference>
<dbReference type="Gene3D" id="3.40.800.20">
    <property type="entry name" value="Histone deacetylase domain"/>
    <property type="match status" value="1"/>
</dbReference>
<dbReference type="EMBL" id="MCRJ01000075">
    <property type="protein sequence ID" value="ODN69755.1"/>
    <property type="molecule type" value="Genomic_DNA"/>
</dbReference>
<feature type="region of interest" description="Disordered" evidence="2">
    <location>
        <begin position="204"/>
        <end position="224"/>
    </location>
</feature>
<organism evidence="4 5">
    <name type="scientific">Methylobrevis pamukkalensis</name>
    <dbReference type="NCBI Taxonomy" id="1439726"/>
    <lineage>
        <taxon>Bacteria</taxon>
        <taxon>Pseudomonadati</taxon>
        <taxon>Pseudomonadota</taxon>
        <taxon>Alphaproteobacteria</taxon>
        <taxon>Hyphomicrobiales</taxon>
        <taxon>Pleomorphomonadaceae</taxon>
        <taxon>Methylobrevis</taxon>
    </lineage>
</organism>
<protein>
    <submittedName>
        <fullName evidence="4">Histone deacetylase-like amidohydrolase</fullName>
        <ecNumber evidence="4">3.5.1.-</ecNumber>
    </submittedName>
</protein>
<dbReference type="PRINTS" id="PR01270">
    <property type="entry name" value="HDASUPER"/>
</dbReference>
<keyword evidence="5" id="KW-1185">Reference proteome</keyword>
<gene>
    <name evidence="4" type="primary">hdaH_2</name>
    <name evidence="4" type="ORF">A6302_02922</name>
</gene>
<dbReference type="PANTHER" id="PTHR10625:SF10">
    <property type="entry name" value="HISTONE DEACETYLASE HDAC1"/>
    <property type="match status" value="1"/>
</dbReference>
<dbReference type="InterPro" id="IPR000286">
    <property type="entry name" value="HDACs"/>
</dbReference>
<dbReference type="Proteomes" id="UP000094622">
    <property type="component" value="Unassembled WGS sequence"/>
</dbReference>
<dbReference type="Pfam" id="PF00850">
    <property type="entry name" value="Hist_deacetyl"/>
    <property type="match status" value="1"/>
</dbReference>
<dbReference type="AlphaFoldDB" id="A0A1E3H0T9"/>
<reference evidence="4 5" key="1">
    <citation type="submission" date="2016-07" db="EMBL/GenBank/DDBJ databases">
        <title>Draft Genome Sequence of Methylobrevis pamukkalensis PK2.</title>
        <authorList>
            <person name="Vasilenko O.V."/>
            <person name="Doronina N.V."/>
            <person name="Shmareva M.N."/>
            <person name="Tarlachkov S.V."/>
            <person name="Mustakhimov I."/>
            <person name="Trotsenko Y.A."/>
        </authorList>
    </citation>
    <scope>NUCLEOTIDE SEQUENCE [LARGE SCALE GENOMIC DNA]</scope>
    <source>
        <strain evidence="4 5">PK2</strain>
    </source>
</reference>
<feature type="domain" description="Histone deacetylase" evidence="3">
    <location>
        <begin position="20"/>
        <end position="202"/>
    </location>
</feature>
<dbReference type="GO" id="GO:0004407">
    <property type="term" value="F:histone deacetylase activity"/>
    <property type="evidence" value="ECO:0007669"/>
    <property type="project" value="TreeGrafter"/>
</dbReference>
<dbReference type="PATRIC" id="fig|1439726.3.peg.3075"/>
<evidence type="ECO:0000313" key="4">
    <source>
        <dbReference type="EMBL" id="ODN69755.1"/>
    </source>
</evidence>
<dbReference type="EC" id="3.5.1.-" evidence="4"/>
<dbReference type="InterPro" id="IPR037138">
    <property type="entry name" value="His_deacetylse_dom_sf"/>
</dbReference>
<name>A0A1E3H0T9_9HYPH</name>
<accession>A0A1E3H0T9</accession>
<evidence type="ECO:0000313" key="5">
    <source>
        <dbReference type="Proteomes" id="UP000094622"/>
    </source>
</evidence>
<keyword evidence="4" id="KW-0378">Hydrolase</keyword>
<dbReference type="SUPFAM" id="SSF52768">
    <property type="entry name" value="Arginase/deacetylase"/>
    <property type="match status" value="1"/>
</dbReference>
<evidence type="ECO:0000259" key="3">
    <source>
        <dbReference type="Pfam" id="PF00850"/>
    </source>
</evidence>
<feature type="compositionally biased region" description="Low complexity" evidence="2">
    <location>
        <begin position="206"/>
        <end position="224"/>
    </location>
</feature>
<sequence length="224" mass="24374">MRTLYLHHSAFLDHQTPAGHPERADRIRAVDQAMEAEAFQSLIRENSPMAEIEQIERAHPKAFVDAIREAIPDHGLVGIDGDTVLSKGSWEAGMRASGAACHAIDEVMAGKVDNAFCAHRPPGHHAEVATAMGFCFFNHVAVAARHAQAAHGLERIAIVDFDVHHGNGTQDIFWSDPNVLYASTHQMPLFPGTGAVREKGVGNIFTPRSRPATAPTPSARRWKA</sequence>
<proteinExistence type="inferred from homology"/>
<evidence type="ECO:0000256" key="2">
    <source>
        <dbReference type="SAM" id="MobiDB-lite"/>
    </source>
</evidence>
<dbReference type="PANTHER" id="PTHR10625">
    <property type="entry name" value="HISTONE DEACETYLASE HDAC1-RELATED"/>
    <property type="match status" value="1"/>
</dbReference>
<evidence type="ECO:0000256" key="1">
    <source>
        <dbReference type="ARBA" id="ARBA00005947"/>
    </source>
</evidence>
<comment type="caution">
    <text evidence="4">The sequence shown here is derived from an EMBL/GenBank/DDBJ whole genome shotgun (WGS) entry which is preliminary data.</text>
</comment>
<comment type="similarity">
    <text evidence="1">Belongs to the histone deacetylase family.</text>
</comment>